<organism evidence="2 3">
    <name type="scientific">Sesamum alatum</name>
    <dbReference type="NCBI Taxonomy" id="300844"/>
    <lineage>
        <taxon>Eukaryota</taxon>
        <taxon>Viridiplantae</taxon>
        <taxon>Streptophyta</taxon>
        <taxon>Embryophyta</taxon>
        <taxon>Tracheophyta</taxon>
        <taxon>Spermatophyta</taxon>
        <taxon>Magnoliopsida</taxon>
        <taxon>eudicotyledons</taxon>
        <taxon>Gunneridae</taxon>
        <taxon>Pentapetalae</taxon>
        <taxon>asterids</taxon>
        <taxon>lamiids</taxon>
        <taxon>Lamiales</taxon>
        <taxon>Pedaliaceae</taxon>
        <taxon>Sesamum</taxon>
    </lineage>
</organism>
<evidence type="ECO:0000313" key="2">
    <source>
        <dbReference type="EMBL" id="KAK4426975.1"/>
    </source>
</evidence>
<gene>
    <name evidence="2" type="ORF">Salat_1466300</name>
</gene>
<evidence type="ECO:0000313" key="3">
    <source>
        <dbReference type="Proteomes" id="UP001293254"/>
    </source>
</evidence>
<feature type="region of interest" description="Disordered" evidence="1">
    <location>
        <begin position="252"/>
        <end position="303"/>
    </location>
</feature>
<dbReference type="Proteomes" id="UP001293254">
    <property type="component" value="Unassembled WGS sequence"/>
</dbReference>
<reference evidence="2" key="2">
    <citation type="journal article" date="2024" name="Plant">
        <title>Genomic evolution and insights into agronomic trait innovations of Sesamum species.</title>
        <authorList>
            <person name="Miao H."/>
            <person name="Wang L."/>
            <person name="Qu L."/>
            <person name="Liu H."/>
            <person name="Sun Y."/>
            <person name="Le M."/>
            <person name="Wang Q."/>
            <person name="Wei S."/>
            <person name="Zheng Y."/>
            <person name="Lin W."/>
            <person name="Duan Y."/>
            <person name="Cao H."/>
            <person name="Xiong S."/>
            <person name="Wang X."/>
            <person name="Wei L."/>
            <person name="Li C."/>
            <person name="Ma Q."/>
            <person name="Ju M."/>
            <person name="Zhao R."/>
            <person name="Li G."/>
            <person name="Mu C."/>
            <person name="Tian Q."/>
            <person name="Mei H."/>
            <person name="Zhang T."/>
            <person name="Gao T."/>
            <person name="Zhang H."/>
        </authorList>
    </citation>
    <scope>NUCLEOTIDE SEQUENCE</scope>
    <source>
        <strain evidence="2">3651</strain>
    </source>
</reference>
<accession>A0AAE1YBC7</accession>
<feature type="region of interest" description="Disordered" evidence="1">
    <location>
        <begin position="44"/>
        <end position="144"/>
    </location>
</feature>
<name>A0AAE1YBC7_9LAMI</name>
<proteinExistence type="predicted"/>
<sequence length="303" mass="32996">MEIGLGFGTDVIIQKVVYERLPKYCGACKHLGHSEDECYEKQKMKAPAQQVERDGQQTPGPAREDLRVKLDAQRAQRALDDRRRGKRVVFAEHDTRPHPGASTSGSKGDGEEICGDMPHEETVEPVTEEVAGGTKGSSDMPHTTPAVDHQTVEDMIGSGREPIVPGPTICQSQDPEMPTPRHVEHGSGDLFETRPDVDQARGHTPIALAADTTRDELPECVENTSDRDLSLLVTGTEDEVIALTGEGVVQTDEEAVSKRVARHRRGRSMGEDPSGQSASPDYGKAVSPPRRIVTRNTVRSTIP</sequence>
<protein>
    <submittedName>
        <fullName evidence="2">Uncharacterized protein</fullName>
    </submittedName>
</protein>
<reference evidence="2" key="1">
    <citation type="submission" date="2020-06" db="EMBL/GenBank/DDBJ databases">
        <authorList>
            <person name="Li T."/>
            <person name="Hu X."/>
            <person name="Zhang T."/>
            <person name="Song X."/>
            <person name="Zhang H."/>
            <person name="Dai N."/>
            <person name="Sheng W."/>
            <person name="Hou X."/>
            <person name="Wei L."/>
        </authorList>
    </citation>
    <scope>NUCLEOTIDE SEQUENCE</scope>
    <source>
        <strain evidence="2">3651</strain>
        <tissue evidence="2">Leaf</tissue>
    </source>
</reference>
<evidence type="ECO:0000256" key="1">
    <source>
        <dbReference type="SAM" id="MobiDB-lite"/>
    </source>
</evidence>
<feature type="compositionally biased region" description="Basic and acidic residues" evidence="1">
    <location>
        <begin position="62"/>
        <end position="97"/>
    </location>
</feature>
<keyword evidence="3" id="KW-1185">Reference proteome</keyword>
<feature type="compositionally biased region" description="Polar residues" evidence="1">
    <location>
        <begin position="294"/>
        <end position="303"/>
    </location>
</feature>
<dbReference type="EMBL" id="JACGWO010000005">
    <property type="protein sequence ID" value="KAK4426975.1"/>
    <property type="molecule type" value="Genomic_DNA"/>
</dbReference>
<dbReference type="AlphaFoldDB" id="A0AAE1YBC7"/>
<comment type="caution">
    <text evidence="2">The sequence shown here is derived from an EMBL/GenBank/DDBJ whole genome shotgun (WGS) entry which is preliminary data.</text>
</comment>